<reference evidence="3 4" key="1">
    <citation type="submission" date="2019-05" db="EMBL/GenBank/DDBJ databases">
        <authorList>
            <consortium name="Pathogen Informatics"/>
        </authorList>
    </citation>
    <scope>NUCLEOTIDE SEQUENCE [LARGE SCALE GENOMIC DNA]</scope>
    <source>
        <strain evidence="3 4">NCTC13032</strain>
    </source>
</reference>
<dbReference type="InterPro" id="IPR037066">
    <property type="entry name" value="Plug_dom_sf"/>
</dbReference>
<evidence type="ECO:0000256" key="1">
    <source>
        <dbReference type="SAM" id="SignalP"/>
    </source>
</evidence>
<evidence type="ECO:0000313" key="3">
    <source>
        <dbReference type="EMBL" id="VTP66956.1"/>
    </source>
</evidence>
<dbReference type="SUPFAM" id="SSF56935">
    <property type="entry name" value="Porins"/>
    <property type="match status" value="1"/>
</dbReference>
<protein>
    <submittedName>
        <fullName evidence="3">Enterobactin outer-membrane receptor</fullName>
    </submittedName>
</protein>
<feature type="chain" id="PRO_5020287903" evidence="1">
    <location>
        <begin position="26"/>
        <end position="195"/>
    </location>
</feature>
<gene>
    <name evidence="3" type="primary">fepA_3</name>
    <name evidence="3" type="ORF">NCTC13032_02800</name>
</gene>
<feature type="signal peptide" evidence="1">
    <location>
        <begin position="1"/>
        <end position="25"/>
    </location>
</feature>
<dbReference type="Pfam" id="PF07715">
    <property type="entry name" value="Plug"/>
    <property type="match status" value="1"/>
</dbReference>
<sequence>MKKVRFAPHPLALSLLMTISGSAMATEPTGAPVDDQDVITVTAPVLSPLNVVTSPKTPRQPVPASDGSDYLKTIPGFSQIRNGGSNGDPVFRGMFGSRLRLLTNDSEMLGACPSRMDAPSSYISPESYDLLTVTKGPETVLWGRATLPGRCVSSVSRRALTARALRAMPASLLPQTIASMRMPTSALVTIRAMCV</sequence>
<keyword evidence="3" id="KW-0675">Receptor</keyword>
<evidence type="ECO:0000313" key="4">
    <source>
        <dbReference type="Proteomes" id="UP000310719"/>
    </source>
</evidence>
<name>A0A4U9HTD0_9ENTR</name>
<feature type="domain" description="TonB-dependent receptor plug" evidence="2">
    <location>
        <begin position="48"/>
        <end position="147"/>
    </location>
</feature>
<keyword evidence="1" id="KW-0732">Signal</keyword>
<organism evidence="3 4">
    <name type="scientific">Leclercia adecarboxylata</name>
    <dbReference type="NCBI Taxonomy" id="83655"/>
    <lineage>
        <taxon>Bacteria</taxon>
        <taxon>Pseudomonadati</taxon>
        <taxon>Pseudomonadota</taxon>
        <taxon>Gammaproteobacteria</taxon>
        <taxon>Enterobacterales</taxon>
        <taxon>Enterobacteriaceae</taxon>
        <taxon>Leclercia</taxon>
    </lineage>
</organism>
<dbReference type="AlphaFoldDB" id="A0A4U9HTD0"/>
<dbReference type="Proteomes" id="UP000310719">
    <property type="component" value="Chromosome"/>
</dbReference>
<dbReference type="Gene3D" id="2.170.130.10">
    <property type="entry name" value="TonB-dependent receptor, plug domain"/>
    <property type="match status" value="1"/>
</dbReference>
<evidence type="ECO:0000259" key="2">
    <source>
        <dbReference type="Pfam" id="PF07715"/>
    </source>
</evidence>
<dbReference type="InterPro" id="IPR012910">
    <property type="entry name" value="Plug_dom"/>
</dbReference>
<proteinExistence type="predicted"/>
<dbReference type="EMBL" id="LR590464">
    <property type="protein sequence ID" value="VTP66956.1"/>
    <property type="molecule type" value="Genomic_DNA"/>
</dbReference>
<accession>A0A4U9HTD0</accession>